<dbReference type="KEGG" id="sdf:ACG33_07940"/>
<dbReference type="EMBL" id="CP011971">
    <property type="protein sequence ID" value="AMN47027.1"/>
    <property type="molecule type" value="Genomic_DNA"/>
</dbReference>
<protein>
    <recommendedName>
        <fullName evidence="4">DnrO protein</fullName>
    </recommendedName>
</protein>
<evidence type="ECO:0000256" key="1">
    <source>
        <dbReference type="SAM" id="MobiDB-lite"/>
    </source>
</evidence>
<name>A0A127F9E2_STEDE</name>
<sequence>MTHDALTHGEQAHEHGMPPQLAEGQSWATDAPLRAAMMRIHTAVATNMPGYRQGTLQPADAQTLASAIETDIAYMVANCKLEPEPDAALHGLIARMMAAATVLKAEPMSETGLPQVVSALSEYGATFDHPDWKPIP</sequence>
<dbReference type="RefSeq" id="WP_157071715.1">
    <property type="nucleotide sequence ID" value="NZ_CP011971.1"/>
</dbReference>
<feature type="compositionally biased region" description="Basic and acidic residues" evidence="1">
    <location>
        <begin position="1"/>
        <end position="16"/>
    </location>
</feature>
<feature type="region of interest" description="Disordered" evidence="1">
    <location>
        <begin position="1"/>
        <end position="23"/>
    </location>
</feature>
<gene>
    <name evidence="2" type="ORF">ACG33_07940</name>
</gene>
<keyword evidence="3" id="KW-1185">Reference proteome</keyword>
<evidence type="ECO:0008006" key="4">
    <source>
        <dbReference type="Google" id="ProtNLM"/>
    </source>
</evidence>
<accession>A0A127F9E2</accession>
<dbReference type="Proteomes" id="UP000070250">
    <property type="component" value="Chromosome"/>
</dbReference>
<proteinExistence type="predicted"/>
<dbReference type="AlphaFoldDB" id="A0A127F9E2"/>
<evidence type="ECO:0000313" key="3">
    <source>
        <dbReference type="Proteomes" id="UP000070250"/>
    </source>
</evidence>
<dbReference type="OrthoDB" id="6933865at2"/>
<organism evidence="2 3">
    <name type="scientific">Steroidobacter denitrificans</name>
    <dbReference type="NCBI Taxonomy" id="465721"/>
    <lineage>
        <taxon>Bacteria</taxon>
        <taxon>Pseudomonadati</taxon>
        <taxon>Pseudomonadota</taxon>
        <taxon>Gammaproteobacteria</taxon>
        <taxon>Steroidobacterales</taxon>
        <taxon>Steroidobacteraceae</taxon>
        <taxon>Steroidobacter</taxon>
    </lineage>
</organism>
<reference evidence="2 3" key="1">
    <citation type="submission" date="2015-06" db="EMBL/GenBank/DDBJ databases">
        <title>A Comprehensive Approach to Explore the Metabolic and Phylogenetic Diversity of Bacterial Steroid Degradation in the Environment: Testosterone as an Example.</title>
        <authorList>
            <person name="Yang F.-C."/>
            <person name="Chen Y.-L."/>
            <person name="Yu C.-P."/>
            <person name="Tang S.-L."/>
            <person name="Wang P.-H."/>
            <person name="Ismail W."/>
            <person name="Wang C.-H."/>
            <person name="Yang C.-Y."/>
            <person name="Chiang Y.-R."/>
        </authorList>
    </citation>
    <scope>NUCLEOTIDE SEQUENCE [LARGE SCALE GENOMIC DNA]</scope>
    <source>
        <strain evidence="2 3">DSM 18526</strain>
    </source>
</reference>
<evidence type="ECO:0000313" key="2">
    <source>
        <dbReference type="EMBL" id="AMN47027.1"/>
    </source>
</evidence>